<feature type="transmembrane region" description="Helical" evidence="1">
    <location>
        <begin position="73"/>
        <end position="90"/>
    </location>
</feature>
<dbReference type="RefSeq" id="WP_012107574.1">
    <property type="nucleotide sequence ID" value="NC_009712.1"/>
</dbReference>
<sequence>MVSVGKTQNLIITGIFILLGLLIVLTPWYIFPICEIAEKSGSMQMGTSGDNSMNMNMDSGTHMVCWYTAEAEAGTGALVILVGLVLFALPNRDSRRSLGVIAIGLGVVTVLLPTYLIGMCTSSPDTPCNIGTKPALILLGVLTAITGIYLFLAKGDSPTQPV</sequence>
<keyword evidence="1" id="KW-0472">Membrane</keyword>
<dbReference type="InterPro" id="IPR025531">
    <property type="entry name" value="DUF4418"/>
</dbReference>
<dbReference type="Pfam" id="PF14387">
    <property type="entry name" value="DUF4418"/>
    <property type="match status" value="1"/>
</dbReference>
<feature type="transmembrane region" description="Helical" evidence="1">
    <location>
        <begin position="12"/>
        <end position="31"/>
    </location>
</feature>
<feature type="transmembrane region" description="Helical" evidence="1">
    <location>
        <begin position="135"/>
        <end position="152"/>
    </location>
</feature>
<keyword evidence="3" id="KW-1185">Reference proteome</keyword>
<dbReference type="KEGG" id="mbn:Mboo_2005"/>
<gene>
    <name evidence="2" type="ordered locus">Mboo_2005</name>
</gene>
<proteinExistence type="predicted"/>
<reference evidence="3" key="1">
    <citation type="journal article" date="2015" name="Microbiology">
        <title>Genome of Methanoregula boonei 6A8 reveals adaptations to oligotrophic peatland environments.</title>
        <authorList>
            <person name="Braeuer S."/>
            <person name="Cadillo-Quiroz H."/>
            <person name="Kyrpides N."/>
            <person name="Woyke T."/>
            <person name="Goodwin L."/>
            <person name="Detter C."/>
            <person name="Podell S."/>
            <person name="Yavitt J.B."/>
            <person name="Zinder S.H."/>
        </authorList>
    </citation>
    <scope>NUCLEOTIDE SEQUENCE [LARGE SCALE GENOMIC DNA]</scope>
    <source>
        <strain evidence="3">DSM 21154 / JCM 14090 / 6A8</strain>
    </source>
</reference>
<dbReference type="STRING" id="456442.Mboo_2005"/>
<dbReference type="EMBL" id="CP000780">
    <property type="protein sequence ID" value="ABS56519.1"/>
    <property type="molecule type" value="Genomic_DNA"/>
</dbReference>
<dbReference type="HOGENOM" id="CLU_134846_2_0_2"/>
<evidence type="ECO:0000313" key="2">
    <source>
        <dbReference type="EMBL" id="ABS56519.1"/>
    </source>
</evidence>
<organism evidence="2 3">
    <name type="scientific">Methanoregula boonei (strain DSM 21154 / JCM 14090 / 6A8)</name>
    <dbReference type="NCBI Taxonomy" id="456442"/>
    <lineage>
        <taxon>Archaea</taxon>
        <taxon>Methanobacteriati</taxon>
        <taxon>Methanobacteriota</taxon>
        <taxon>Stenosarchaea group</taxon>
        <taxon>Methanomicrobia</taxon>
        <taxon>Methanomicrobiales</taxon>
        <taxon>Methanoregulaceae</taxon>
        <taxon>Methanoregula</taxon>
    </lineage>
</organism>
<dbReference type="Proteomes" id="UP000002408">
    <property type="component" value="Chromosome"/>
</dbReference>
<protein>
    <recommendedName>
        <fullName evidence="4">DUF4418 domain-containing protein</fullName>
    </recommendedName>
</protein>
<evidence type="ECO:0008006" key="4">
    <source>
        <dbReference type="Google" id="ProtNLM"/>
    </source>
</evidence>
<dbReference type="AlphaFoldDB" id="A7I9V8"/>
<keyword evidence="1" id="KW-0812">Transmembrane</keyword>
<accession>A7I9V8</accession>
<feature type="transmembrane region" description="Helical" evidence="1">
    <location>
        <begin position="97"/>
        <end position="115"/>
    </location>
</feature>
<dbReference type="GeneID" id="5410429"/>
<evidence type="ECO:0000256" key="1">
    <source>
        <dbReference type="SAM" id="Phobius"/>
    </source>
</evidence>
<evidence type="ECO:0000313" key="3">
    <source>
        <dbReference type="Proteomes" id="UP000002408"/>
    </source>
</evidence>
<keyword evidence="1" id="KW-1133">Transmembrane helix</keyword>
<name>A7I9V8_METB6</name>